<protein>
    <recommendedName>
        <fullName evidence="6">MADS-box domain-containing protein</fullName>
    </recommendedName>
</protein>
<dbReference type="Proteomes" id="UP000467840">
    <property type="component" value="Chromosome 11"/>
</dbReference>
<evidence type="ECO:0000259" key="6">
    <source>
        <dbReference type="PROSITE" id="PS50066"/>
    </source>
</evidence>
<comment type="caution">
    <text evidence="7">The sequence shown here is derived from an EMBL/GenBank/DDBJ whole genome shotgun (WGS) entry which is preliminary data.</text>
</comment>
<dbReference type="InterPro" id="IPR033896">
    <property type="entry name" value="MEF2-like_N"/>
</dbReference>
<evidence type="ECO:0000256" key="1">
    <source>
        <dbReference type="ARBA" id="ARBA00004123"/>
    </source>
</evidence>
<keyword evidence="3" id="KW-0238">DNA-binding</keyword>
<dbReference type="FunFam" id="3.40.1810.10:FF:000006">
    <property type="entry name" value="Agamous-like MADS-box protein AGL62"/>
    <property type="match status" value="1"/>
</dbReference>
<dbReference type="PRINTS" id="PR00404">
    <property type="entry name" value="MADSDOMAIN"/>
</dbReference>
<evidence type="ECO:0000256" key="2">
    <source>
        <dbReference type="ARBA" id="ARBA00023015"/>
    </source>
</evidence>
<accession>A0A6A6NEV8</accession>
<evidence type="ECO:0000256" key="4">
    <source>
        <dbReference type="ARBA" id="ARBA00023163"/>
    </source>
</evidence>
<keyword evidence="5" id="KW-0539">Nucleus</keyword>
<keyword evidence="8" id="KW-1185">Reference proteome</keyword>
<dbReference type="SMART" id="SM00432">
    <property type="entry name" value="MADS"/>
    <property type="match status" value="1"/>
</dbReference>
<keyword evidence="4" id="KW-0804">Transcription</keyword>
<evidence type="ECO:0000256" key="3">
    <source>
        <dbReference type="ARBA" id="ARBA00023125"/>
    </source>
</evidence>
<evidence type="ECO:0000313" key="7">
    <source>
        <dbReference type="EMBL" id="KAF2323672.1"/>
    </source>
</evidence>
<keyword evidence="2" id="KW-0805">Transcription regulation</keyword>
<organism evidence="7 8">
    <name type="scientific">Hevea brasiliensis</name>
    <name type="common">Para rubber tree</name>
    <name type="synonym">Siphonia brasiliensis</name>
    <dbReference type="NCBI Taxonomy" id="3981"/>
    <lineage>
        <taxon>Eukaryota</taxon>
        <taxon>Viridiplantae</taxon>
        <taxon>Streptophyta</taxon>
        <taxon>Embryophyta</taxon>
        <taxon>Tracheophyta</taxon>
        <taxon>Spermatophyta</taxon>
        <taxon>Magnoliopsida</taxon>
        <taxon>eudicotyledons</taxon>
        <taxon>Gunneridae</taxon>
        <taxon>Pentapetalae</taxon>
        <taxon>rosids</taxon>
        <taxon>fabids</taxon>
        <taxon>Malpighiales</taxon>
        <taxon>Euphorbiaceae</taxon>
        <taxon>Crotonoideae</taxon>
        <taxon>Micrandreae</taxon>
        <taxon>Hevea</taxon>
    </lineage>
</organism>
<dbReference type="Gene3D" id="3.40.1810.10">
    <property type="entry name" value="Transcription factor, MADS-box"/>
    <property type="match status" value="1"/>
</dbReference>
<dbReference type="InterPro" id="IPR002100">
    <property type="entry name" value="TF_MADSbox"/>
</dbReference>
<gene>
    <name evidence="7" type="ORF">GH714_036568</name>
</gene>
<dbReference type="GO" id="GO:0000978">
    <property type="term" value="F:RNA polymerase II cis-regulatory region sequence-specific DNA binding"/>
    <property type="evidence" value="ECO:0007669"/>
    <property type="project" value="TreeGrafter"/>
</dbReference>
<dbReference type="EMBL" id="JAAGAX010000002">
    <property type="protein sequence ID" value="KAF2323672.1"/>
    <property type="molecule type" value="Genomic_DNA"/>
</dbReference>
<dbReference type="GO" id="GO:0000981">
    <property type="term" value="F:DNA-binding transcription factor activity, RNA polymerase II-specific"/>
    <property type="evidence" value="ECO:0007669"/>
    <property type="project" value="TreeGrafter"/>
</dbReference>
<dbReference type="PANTHER" id="PTHR11945:SF448">
    <property type="entry name" value="MADS-BOX TRANSCRIPTION FACTOR FAMILY PROTEIN"/>
    <property type="match status" value="1"/>
</dbReference>
<dbReference type="CDD" id="cd00265">
    <property type="entry name" value="MADS_MEF2_like"/>
    <property type="match status" value="1"/>
</dbReference>
<proteinExistence type="predicted"/>
<dbReference type="GO" id="GO:0005634">
    <property type="term" value="C:nucleus"/>
    <property type="evidence" value="ECO:0007669"/>
    <property type="project" value="UniProtKB-SubCell"/>
</dbReference>
<dbReference type="PANTHER" id="PTHR11945">
    <property type="entry name" value="MADS BOX PROTEIN"/>
    <property type="match status" value="1"/>
</dbReference>
<dbReference type="GO" id="GO:0045944">
    <property type="term" value="P:positive regulation of transcription by RNA polymerase II"/>
    <property type="evidence" value="ECO:0007669"/>
    <property type="project" value="InterPro"/>
</dbReference>
<dbReference type="AlphaFoldDB" id="A0A6A6NEV8"/>
<evidence type="ECO:0000256" key="5">
    <source>
        <dbReference type="ARBA" id="ARBA00023242"/>
    </source>
</evidence>
<feature type="domain" description="MADS-box" evidence="6">
    <location>
        <begin position="161"/>
        <end position="221"/>
    </location>
</feature>
<dbReference type="SUPFAM" id="SSF55455">
    <property type="entry name" value="SRF-like"/>
    <property type="match status" value="1"/>
</dbReference>
<dbReference type="PROSITE" id="PS50066">
    <property type="entry name" value="MADS_BOX_2"/>
    <property type="match status" value="1"/>
</dbReference>
<reference evidence="7 8" key="1">
    <citation type="journal article" date="2020" name="Mol. Plant">
        <title>The Chromosome-Based Rubber Tree Genome Provides New Insights into Spurge Genome Evolution and Rubber Biosynthesis.</title>
        <authorList>
            <person name="Liu J."/>
            <person name="Shi C."/>
            <person name="Shi C.C."/>
            <person name="Li W."/>
            <person name="Zhang Q.J."/>
            <person name="Zhang Y."/>
            <person name="Li K."/>
            <person name="Lu H.F."/>
            <person name="Shi C."/>
            <person name="Zhu S.T."/>
            <person name="Xiao Z.Y."/>
            <person name="Nan H."/>
            <person name="Yue Y."/>
            <person name="Zhu X.G."/>
            <person name="Wu Y."/>
            <person name="Hong X.N."/>
            <person name="Fan G.Y."/>
            <person name="Tong Y."/>
            <person name="Zhang D."/>
            <person name="Mao C.L."/>
            <person name="Liu Y.L."/>
            <person name="Hao S.J."/>
            <person name="Liu W.Q."/>
            <person name="Lv M.Q."/>
            <person name="Zhang H.B."/>
            <person name="Liu Y."/>
            <person name="Hu-Tang G.R."/>
            <person name="Wang J.P."/>
            <person name="Wang J.H."/>
            <person name="Sun Y.H."/>
            <person name="Ni S.B."/>
            <person name="Chen W.B."/>
            <person name="Zhang X.C."/>
            <person name="Jiao Y.N."/>
            <person name="Eichler E.E."/>
            <person name="Li G.H."/>
            <person name="Liu X."/>
            <person name="Gao L.Z."/>
        </authorList>
    </citation>
    <scope>NUCLEOTIDE SEQUENCE [LARGE SCALE GENOMIC DNA]</scope>
    <source>
        <strain evidence="8">cv. GT1</strain>
        <tissue evidence="7">Leaf</tissue>
    </source>
</reference>
<dbReference type="GO" id="GO:0046983">
    <property type="term" value="F:protein dimerization activity"/>
    <property type="evidence" value="ECO:0007669"/>
    <property type="project" value="InterPro"/>
</dbReference>
<dbReference type="InterPro" id="IPR036879">
    <property type="entry name" value="TF_MADSbox_sf"/>
</dbReference>
<dbReference type="Pfam" id="PF00319">
    <property type="entry name" value="SRF-TF"/>
    <property type="match status" value="1"/>
</dbReference>
<comment type="subcellular location">
    <subcellularLocation>
        <location evidence="1">Nucleus</location>
    </subcellularLocation>
</comment>
<name>A0A6A6NEV8_HEVBR</name>
<evidence type="ECO:0000313" key="8">
    <source>
        <dbReference type="Proteomes" id="UP000467840"/>
    </source>
</evidence>
<sequence>MPDTFGDNGNDMGESLEIKRLSGRELGRKTMENSVVSVDNAGLSRRRRGRRRFRGEGVKERVVPVLVESENGRLGIILNFNNEGSRQSAKLQCATMTVDLQYLRRGVYPKTPTIENLSSVLPSINSSTHSKRLGPKSCPVSCTILTAMDGTTDQRPIKKSRGRQKIEIKKVEKENSRYVTFSKRKNGIFKKATELSTLCGADVAVILFSEHGKVFSCGNPNVEKVLDRYLAEKEEKSCILEIGSNGSGVTQTTLQERDYKKSLSRLEEMKRAFTMISKNSNMNKGEFWWDLPIDNMEKEELESYRESLEELKKNVMTRIEGMAAHNAAGESSIINQFINHNGVWNNSIVTYDAGLNNGFL</sequence>